<dbReference type="AlphaFoldDB" id="A0A848LLC7"/>
<evidence type="ECO:0000313" key="3">
    <source>
        <dbReference type="EMBL" id="NMO18509.1"/>
    </source>
</evidence>
<dbReference type="InterPro" id="IPR011059">
    <property type="entry name" value="Metal-dep_hydrolase_composite"/>
</dbReference>
<gene>
    <name evidence="3" type="ORF">HG543_27135</name>
</gene>
<protein>
    <submittedName>
        <fullName evidence="3">Amidohydrolase family protein</fullName>
    </submittedName>
</protein>
<keyword evidence="1 3" id="KW-0378">Hydrolase</keyword>
<dbReference type="InterPro" id="IPR006680">
    <property type="entry name" value="Amidohydro-rel"/>
</dbReference>
<dbReference type="GO" id="GO:0016810">
    <property type="term" value="F:hydrolase activity, acting on carbon-nitrogen (but not peptide) bonds"/>
    <property type="evidence" value="ECO:0007669"/>
    <property type="project" value="InterPro"/>
</dbReference>
<keyword evidence="4" id="KW-1185">Reference proteome</keyword>
<dbReference type="SUPFAM" id="SSF51338">
    <property type="entry name" value="Composite domain of metallo-dependent hydrolases"/>
    <property type="match status" value="1"/>
</dbReference>
<dbReference type="Proteomes" id="UP000518300">
    <property type="component" value="Unassembled WGS sequence"/>
</dbReference>
<evidence type="ECO:0000313" key="4">
    <source>
        <dbReference type="Proteomes" id="UP000518300"/>
    </source>
</evidence>
<dbReference type="NCBIfam" id="NF006056">
    <property type="entry name" value="PRK08204.1"/>
    <property type="match status" value="1"/>
</dbReference>
<evidence type="ECO:0000256" key="1">
    <source>
        <dbReference type="ARBA" id="ARBA00022801"/>
    </source>
</evidence>
<dbReference type="InterPro" id="IPR032466">
    <property type="entry name" value="Metal_Hydrolase"/>
</dbReference>
<dbReference type="RefSeq" id="WP_169347775.1">
    <property type="nucleotide sequence ID" value="NZ_JABBJJ010000140.1"/>
</dbReference>
<dbReference type="SUPFAM" id="SSF51556">
    <property type="entry name" value="Metallo-dependent hydrolases"/>
    <property type="match status" value="1"/>
</dbReference>
<comment type="caution">
    <text evidence="3">The sequence shown here is derived from an EMBL/GenBank/DDBJ whole genome shotgun (WGS) entry which is preliminary data.</text>
</comment>
<dbReference type="PANTHER" id="PTHR43794:SF11">
    <property type="entry name" value="AMIDOHYDROLASE-RELATED DOMAIN-CONTAINING PROTEIN"/>
    <property type="match status" value="1"/>
</dbReference>
<proteinExistence type="predicted"/>
<accession>A0A848LLC7</accession>
<feature type="domain" description="Amidohydrolase-related" evidence="2">
    <location>
        <begin position="75"/>
        <end position="430"/>
    </location>
</feature>
<dbReference type="InterPro" id="IPR050287">
    <property type="entry name" value="MTA/SAH_deaminase"/>
</dbReference>
<dbReference type="Pfam" id="PF01979">
    <property type="entry name" value="Amidohydro_1"/>
    <property type="match status" value="1"/>
</dbReference>
<dbReference type="Gene3D" id="3.20.20.140">
    <property type="entry name" value="Metal-dependent hydrolases"/>
    <property type="match status" value="1"/>
</dbReference>
<name>A0A848LLC7_9BACT</name>
<evidence type="ECO:0000259" key="2">
    <source>
        <dbReference type="Pfam" id="PF01979"/>
    </source>
</evidence>
<dbReference type="Gene3D" id="2.30.40.10">
    <property type="entry name" value="Urease, subunit C, domain 1"/>
    <property type="match status" value="1"/>
</dbReference>
<reference evidence="3 4" key="1">
    <citation type="submission" date="2020-04" db="EMBL/GenBank/DDBJ databases">
        <title>Draft genome of Pyxidicoccus fallax type strain.</title>
        <authorList>
            <person name="Whitworth D.E."/>
        </authorList>
    </citation>
    <scope>NUCLEOTIDE SEQUENCE [LARGE SCALE GENOMIC DNA]</scope>
    <source>
        <strain evidence="3 4">DSM 14698</strain>
    </source>
</reference>
<sequence length="467" mass="50460">MVAASAAPARAQKAPASMPSANRPILIKGGTVLTLDRSVGDFEHADVLVEGGKISAVRANISAPNAATIDASNAIVMPGFVDTHRHMWLGYLRHVLTDGSFEEYRNLVQRRFGATMTPEDVYAGNLLSALGAIDSGVTTVLDWSHISNTPEHSDAAIKALADSGVRGVFAYGNPQSPTGKFWEAKGHQFPGDIARLRKQYFSTEDQLLTLYMAAPTGGPEIVLPAFKAGRNVGARISIHVGMGESGRGGLLEKLHAENALRPDITYLHCCTLNDTEWKLIRDTGGTVSISGYVEMLMGHGNPPIQKALDLGIRPSLSLDVETTAPNDFFNQMRSIFSVQKNEAWARRLAGDKNPPAFLKARDVLEFATVEGARANGLERKVGTLTPGKAADIILLRTDRLNVMPMNDAIGAVMAGMGPQNVDTVLIAGKVMKRNGQLVGVDWKQITRLGYEAQERNYKNANVPRKRV</sequence>
<dbReference type="EMBL" id="JABBJJ010000140">
    <property type="protein sequence ID" value="NMO18509.1"/>
    <property type="molecule type" value="Genomic_DNA"/>
</dbReference>
<dbReference type="PANTHER" id="PTHR43794">
    <property type="entry name" value="AMINOHYDROLASE SSNA-RELATED"/>
    <property type="match status" value="1"/>
</dbReference>
<organism evidence="3 4">
    <name type="scientific">Pyxidicoccus fallax</name>
    <dbReference type="NCBI Taxonomy" id="394095"/>
    <lineage>
        <taxon>Bacteria</taxon>
        <taxon>Pseudomonadati</taxon>
        <taxon>Myxococcota</taxon>
        <taxon>Myxococcia</taxon>
        <taxon>Myxococcales</taxon>
        <taxon>Cystobacterineae</taxon>
        <taxon>Myxococcaceae</taxon>
        <taxon>Pyxidicoccus</taxon>
    </lineage>
</organism>